<dbReference type="KEGG" id="pprt:ET464_19110"/>
<protein>
    <submittedName>
        <fullName evidence="1">Mechanosensitive ion channel protein MscL</fullName>
    </submittedName>
</protein>
<name>A0A4P6EZ65_9BACL</name>
<evidence type="ECO:0000313" key="2">
    <source>
        <dbReference type="Proteomes" id="UP000293568"/>
    </source>
</evidence>
<dbReference type="OrthoDB" id="2629178at2"/>
<gene>
    <name evidence="1" type="ORF">ET464_19110</name>
</gene>
<dbReference type="Proteomes" id="UP000293568">
    <property type="component" value="Chromosome"/>
</dbReference>
<reference evidence="1 2" key="1">
    <citation type="submission" date="2019-01" db="EMBL/GenBank/DDBJ databases">
        <title>Genome sequencing of strain FW100M-2.</title>
        <authorList>
            <person name="Heo J."/>
            <person name="Kim S.-J."/>
            <person name="Kim J.-S."/>
            <person name="Hong S.-B."/>
            <person name="Kwon S.-W."/>
        </authorList>
    </citation>
    <scope>NUCLEOTIDE SEQUENCE [LARGE SCALE GENOMIC DNA]</scope>
    <source>
        <strain evidence="1 2">FW100M-2</strain>
    </source>
</reference>
<evidence type="ECO:0000313" key="1">
    <source>
        <dbReference type="EMBL" id="QAY68166.1"/>
    </source>
</evidence>
<organism evidence="1 2">
    <name type="scientific">Paenibacillus protaetiae</name>
    <dbReference type="NCBI Taxonomy" id="2509456"/>
    <lineage>
        <taxon>Bacteria</taxon>
        <taxon>Bacillati</taxon>
        <taxon>Bacillota</taxon>
        <taxon>Bacilli</taxon>
        <taxon>Bacillales</taxon>
        <taxon>Paenibacillaceae</taxon>
        <taxon>Paenibacillus</taxon>
    </lineage>
</organism>
<dbReference type="RefSeq" id="WP_129443679.1">
    <property type="nucleotide sequence ID" value="NZ_CP035492.1"/>
</dbReference>
<accession>A0A4P6EZ65</accession>
<dbReference type="AlphaFoldDB" id="A0A4P6EZ65"/>
<sequence length="54" mass="6450">MIVFDVIVNGEVKETIKPLNQKLKDIYLFMQKESHGLTQKYGANIYLNRRMEYK</sequence>
<keyword evidence="2" id="KW-1185">Reference proteome</keyword>
<dbReference type="EMBL" id="CP035492">
    <property type="protein sequence ID" value="QAY68166.1"/>
    <property type="molecule type" value="Genomic_DNA"/>
</dbReference>
<proteinExistence type="predicted"/>